<dbReference type="GO" id="GO:0030267">
    <property type="term" value="F:glyoxylate reductase (NADPH) activity"/>
    <property type="evidence" value="ECO:0007669"/>
    <property type="project" value="TreeGrafter"/>
</dbReference>
<dbReference type="AlphaFoldDB" id="E4TJ83"/>
<reference evidence="6 7" key="2">
    <citation type="journal article" date="2011" name="Stand. Genomic Sci.">
        <title>Complete genome sequence of Calditerrivibrio nitroreducens type strain (Yu37-1).</title>
        <authorList>
            <person name="Pitluck S."/>
            <person name="Sikorski J."/>
            <person name="Zeytun A."/>
            <person name="Lapidus A."/>
            <person name="Nolan M."/>
            <person name="Lucas S."/>
            <person name="Hammon N."/>
            <person name="Deshpande S."/>
            <person name="Cheng J.F."/>
            <person name="Tapia R."/>
            <person name="Han C."/>
            <person name="Goodwin L."/>
            <person name="Liolios K."/>
            <person name="Pagani I."/>
            <person name="Ivanova N."/>
            <person name="Mavromatis K."/>
            <person name="Pati A."/>
            <person name="Chen A."/>
            <person name="Palaniappan K."/>
            <person name="Hauser L."/>
            <person name="Chang Y.J."/>
            <person name="Jeffries C.D."/>
            <person name="Detter J.C."/>
            <person name="Brambilla E."/>
            <person name="Djao O.D."/>
            <person name="Rohde M."/>
            <person name="Spring S."/>
            <person name="Goker M."/>
            <person name="Woyke T."/>
            <person name="Bristow J."/>
            <person name="Eisen J.A."/>
            <person name="Markowitz V."/>
            <person name="Hugenholtz P."/>
            <person name="Kyrpides N.C."/>
            <person name="Klenk H.P."/>
            <person name="Land M."/>
        </authorList>
    </citation>
    <scope>NUCLEOTIDE SEQUENCE [LARGE SCALE GENOMIC DNA]</scope>
    <source>
        <strain evidence="7">DSM 19672 / NBRC 101217 / Yu37-1</strain>
    </source>
</reference>
<dbReference type="RefSeq" id="WP_013450336.1">
    <property type="nucleotide sequence ID" value="NC_014758.1"/>
</dbReference>
<dbReference type="GO" id="GO:0047964">
    <property type="term" value="F:glyoxylate reductase (NADH) activity"/>
    <property type="evidence" value="ECO:0007669"/>
    <property type="project" value="UniProtKB-EC"/>
</dbReference>
<dbReference type="InterPro" id="IPR036291">
    <property type="entry name" value="NAD(P)-bd_dom_sf"/>
</dbReference>
<dbReference type="PANTHER" id="PTHR10996:SF283">
    <property type="entry name" value="GLYOXYLATE_HYDROXYPYRUVATE REDUCTASE B"/>
    <property type="match status" value="1"/>
</dbReference>
<dbReference type="FunFam" id="3.40.50.720:FF:000462">
    <property type="entry name" value="Glyoxylate reductase (NADP+)"/>
    <property type="match status" value="1"/>
</dbReference>
<reference key="1">
    <citation type="submission" date="2010-11" db="EMBL/GenBank/DDBJ databases">
        <title>The complete genome of chromosome of Calditerrivibrio nitroreducens DSM 19672.</title>
        <authorList>
            <consortium name="US DOE Joint Genome Institute (JGI-PGF)"/>
            <person name="Lucas S."/>
            <person name="Copeland A."/>
            <person name="Lapidus A."/>
            <person name="Bruce D."/>
            <person name="Goodwin L."/>
            <person name="Pitluck S."/>
            <person name="Kyrpides N."/>
            <person name="Mavromatis K."/>
            <person name="Ivanova N."/>
            <person name="Mikhailova N."/>
            <person name="Zeytun A."/>
            <person name="Brettin T."/>
            <person name="Detter J.C."/>
            <person name="Tapia R."/>
            <person name="Han C."/>
            <person name="Land M."/>
            <person name="Hauser L."/>
            <person name="Markowitz V."/>
            <person name="Cheng J.-F."/>
            <person name="Hugenholtz P."/>
            <person name="Woyke T."/>
            <person name="Wu D."/>
            <person name="Spring S."/>
            <person name="Schroeder M."/>
            <person name="Brambilla E."/>
            <person name="Klenk H.-P."/>
            <person name="Eisen J.A."/>
        </authorList>
    </citation>
    <scope>NUCLEOTIDE SEQUENCE [LARGE SCALE GENOMIC DNA]</scope>
    <source>
        <strain>DSM 19672</strain>
    </source>
</reference>
<dbReference type="GO" id="GO:0051287">
    <property type="term" value="F:NAD binding"/>
    <property type="evidence" value="ECO:0007669"/>
    <property type="project" value="InterPro"/>
</dbReference>
<keyword evidence="7" id="KW-1185">Reference proteome</keyword>
<protein>
    <submittedName>
        <fullName evidence="6">D-isomer specific 2-hydroxyacid dehydrogenase NAD-binding protein</fullName>
        <ecNumber evidence="6">1.1.1.26</ecNumber>
    </submittedName>
</protein>
<dbReference type="InterPro" id="IPR006139">
    <property type="entry name" value="D-isomer_2_OHA_DH_cat_dom"/>
</dbReference>
<dbReference type="KEGG" id="cni:Calni_0206"/>
<accession>E4TJ83</accession>
<dbReference type="PANTHER" id="PTHR10996">
    <property type="entry name" value="2-HYDROXYACID DEHYDROGENASE-RELATED"/>
    <property type="match status" value="1"/>
</dbReference>
<name>E4TJ83_CALNY</name>
<dbReference type="SUPFAM" id="SSF52283">
    <property type="entry name" value="Formate/glycerate dehydrogenase catalytic domain-like"/>
    <property type="match status" value="1"/>
</dbReference>
<dbReference type="InterPro" id="IPR006140">
    <property type="entry name" value="D-isomer_DH_NAD-bd"/>
</dbReference>
<dbReference type="Pfam" id="PF02826">
    <property type="entry name" value="2-Hacid_dh_C"/>
    <property type="match status" value="1"/>
</dbReference>
<evidence type="ECO:0000256" key="1">
    <source>
        <dbReference type="ARBA" id="ARBA00005854"/>
    </source>
</evidence>
<dbReference type="GO" id="GO:0005829">
    <property type="term" value="C:cytosol"/>
    <property type="evidence" value="ECO:0007669"/>
    <property type="project" value="TreeGrafter"/>
</dbReference>
<comment type="similarity">
    <text evidence="1 3">Belongs to the D-isomer specific 2-hydroxyacid dehydrogenase family.</text>
</comment>
<dbReference type="Pfam" id="PF00389">
    <property type="entry name" value="2-Hacid_dh"/>
    <property type="match status" value="1"/>
</dbReference>
<gene>
    <name evidence="6" type="ordered locus">Calni_0206</name>
</gene>
<evidence type="ECO:0000259" key="5">
    <source>
        <dbReference type="Pfam" id="PF02826"/>
    </source>
</evidence>
<dbReference type="HOGENOM" id="CLU_019796_1_2_0"/>
<dbReference type="Proteomes" id="UP000007039">
    <property type="component" value="Chromosome"/>
</dbReference>
<dbReference type="InterPro" id="IPR050223">
    <property type="entry name" value="D-isomer_2-hydroxyacid_DH"/>
</dbReference>
<evidence type="ECO:0000259" key="4">
    <source>
        <dbReference type="Pfam" id="PF00389"/>
    </source>
</evidence>
<evidence type="ECO:0000256" key="2">
    <source>
        <dbReference type="ARBA" id="ARBA00023002"/>
    </source>
</evidence>
<dbReference type="EMBL" id="CP002347">
    <property type="protein sequence ID" value="ADR18119.1"/>
    <property type="molecule type" value="Genomic_DNA"/>
</dbReference>
<dbReference type="OrthoDB" id="9805416at2"/>
<dbReference type="eggNOG" id="COG1052">
    <property type="taxonomic scope" value="Bacteria"/>
</dbReference>
<dbReference type="EC" id="1.1.1.26" evidence="6"/>
<organism evidence="6 7">
    <name type="scientific">Calditerrivibrio nitroreducens (strain DSM 19672 / NBRC 101217 / Yu37-1)</name>
    <dbReference type="NCBI Taxonomy" id="768670"/>
    <lineage>
        <taxon>Bacteria</taxon>
        <taxon>Pseudomonadati</taxon>
        <taxon>Deferribacterota</taxon>
        <taxon>Deferribacteres</taxon>
        <taxon>Deferribacterales</taxon>
        <taxon>Calditerrivibrionaceae</taxon>
    </lineage>
</organism>
<dbReference type="CDD" id="cd05301">
    <property type="entry name" value="GDH"/>
    <property type="match status" value="1"/>
</dbReference>
<dbReference type="GO" id="GO:0016618">
    <property type="term" value="F:hydroxypyruvate reductase [NAD(P)H] activity"/>
    <property type="evidence" value="ECO:0007669"/>
    <property type="project" value="TreeGrafter"/>
</dbReference>
<evidence type="ECO:0000313" key="6">
    <source>
        <dbReference type="EMBL" id="ADR18119.1"/>
    </source>
</evidence>
<evidence type="ECO:0000256" key="3">
    <source>
        <dbReference type="RuleBase" id="RU003719"/>
    </source>
</evidence>
<dbReference type="Gene3D" id="3.40.50.720">
    <property type="entry name" value="NAD(P)-binding Rossmann-like Domain"/>
    <property type="match status" value="2"/>
</dbReference>
<proteinExistence type="inferred from homology"/>
<feature type="domain" description="D-isomer specific 2-hydroxyacid dehydrogenase NAD-binding" evidence="5">
    <location>
        <begin position="107"/>
        <end position="284"/>
    </location>
</feature>
<keyword evidence="2 3" id="KW-0560">Oxidoreductase</keyword>
<feature type="domain" description="D-isomer specific 2-hydroxyacid dehydrogenase catalytic" evidence="4">
    <location>
        <begin position="16"/>
        <end position="310"/>
    </location>
</feature>
<dbReference type="STRING" id="768670.Calni_0206"/>
<evidence type="ECO:0000313" key="7">
    <source>
        <dbReference type="Proteomes" id="UP000007039"/>
    </source>
</evidence>
<dbReference type="SUPFAM" id="SSF51735">
    <property type="entry name" value="NAD(P)-binding Rossmann-fold domains"/>
    <property type="match status" value="1"/>
</dbReference>
<sequence>MNKVVVTQKLPYPVVEKLSGYNIFYNDKDTQMDRNELLMQTTDADAIVSMLSDRIDKELIDNAKKLKIIVNYAVGFNNIDVVYAKEKGIVVCNTPHILTETTAELAFALMISVARRVVEADRFTRGGRFKGWTPNLFLGTDLYRKRVGIFGFGRIGQAFARCCRGFEMDIVYTGKSRKFDGELLTNAKYLPFEEFVSTSDFIVVTAPLNESTRYTFTIDTFKKMKRDAIFINVGRGPIVKESDLAFALKNHLIRGAGLDVYENEPEVHPELIDLENVVLLPHIGSATEDTRYNMADLCIRSIRNFLEKGERPWNEV</sequence>